<feature type="domain" description="Ribonuclease H1 N-terminal" evidence="2">
    <location>
        <begin position="5"/>
        <end position="48"/>
    </location>
</feature>
<sequence length="227" mass="25090">MAKKKFYAVASGKRTGIFESWEEVKPLVYGVAGALHKSFATREEAERWLAEASGGGGADPAPAPPKKKARIAAPAPAPAIVQPPRGITGDEAALARYPAHEQRLLEARDLFGAIDAHPYEDSDEDGEPPQQMTGYFPPWENEIYLNLLNKYGQPLKENHRAVMAFQQEFNYRVWSSVTAHPNKFNGGQTTHKTGPRGGKIKSTVYRDWVEANGGKWVGFQWQLLDSA</sequence>
<feature type="region of interest" description="Disordered" evidence="1">
    <location>
        <begin position="47"/>
        <end position="85"/>
    </location>
</feature>
<evidence type="ECO:0000313" key="3">
    <source>
        <dbReference type="EMBL" id="CAH0365955.1"/>
    </source>
</evidence>
<evidence type="ECO:0000259" key="2">
    <source>
        <dbReference type="Pfam" id="PF01693"/>
    </source>
</evidence>
<dbReference type="InterPro" id="IPR011320">
    <property type="entry name" value="RNase_H1_N"/>
</dbReference>
<dbReference type="Gene3D" id="3.40.970.10">
    <property type="entry name" value="Ribonuclease H1, N-terminal domain"/>
    <property type="match status" value="1"/>
</dbReference>
<proteinExistence type="predicted"/>
<dbReference type="OrthoDB" id="90239at2759"/>
<evidence type="ECO:0000313" key="4">
    <source>
        <dbReference type="Proteomes" id="UP000789595"/>
    </source>
</evidence>
<dbReference type="EMBL" id="CAKKNE010000001">
    <property type="protein sequence ID" value="CAH0365955.1"/>
    <property type="molecule type" value="Genomic_DNA"/>
</dbReference>
<dbReference type="SUPFAM" id="SSF55658">
    <property type="entry name" value="L9 N-domain-like"/>
    <property type="match status" value="1"/>
</dbReference>
<organism evidence="3 4">
    <name type="scientific">Pelagomonas calceolata</name>
    <dbReference type="NCBI Taxonomy" id="35677"/>
    <lineage>
        <taxon>Eukaryota</taxon>
        <taxon>Sar</taxon>
        <taxon>Stramenopiles</taxon>
        <taxon>Ochrophyta</taxon>
        <taxon>Pelagophyceae</taxon>
        <taxon>Pelagomonadales</taxon>
        <taxon>Pelagomonadaceae</taxon>
        <taxon>Pelagomonas</taxon>
    </lineage>
</organism>
<dbReference type="InterPro" id="IPR009027">
    <property type="entry name" value="Ribosomal_bL9/RNase_H1_N"/>
</dbReference>
<name>A0A8J2WF30_9STRA</name>
<comment type="caution">
    <text evidence="3">The sequence shown here is derived from an EMBL/GenBank/DDBJ whole genome shotgun (WGS) entry which is preliminary data.</text>
</comment>
<dbReference type="Pfam" id="PF01693">
    <property type="entry name" value="Cauli_VI"/>
    <property type="match status" value="1"/>
</dbReference>
<dbReference type="AlphaFoldDB" id="A0A8J2WF30"/>
<dbReference type="InterPro" id="IPR037056">
    <property type="entry name" value="RNase_H1_N_sf"/>
</dbReference>
<gene>
    <name evidence="3" type="ORF">PECAL_1P24200</name>
</gene>
<accession>A0A8J2WF30</accession>
<evidence type="ECO:0000256" key="1">
    <source>
        <dbReference type="SAM" id="MobiDB-lite"/>
    </source>
</evidence>
<keyword evidence="4" id="KW-1185">Reference proteome</keyword>
<dbReference type="Proteomes" id="UP000789595">
    <property type="component" value="Unassembled WGS sequence"/>
</dbReference>
<protein>
    <recommendedName>
        <fullName evidence="2">Ribonuclease H1 N-terminal domain-containing protein</fullName>
    </recommendedName>
</protein>
<reference evidence="3" key="1">
    <citation type="submission" date="2021-11" db="EMBL/GenBank/DDBJ databases">
        <authorList>
            <consortium name="Genoscope - CEA"/>
            <person name="William W."/>
        </authorList>
    </citation>
    <scope>NUCLEOTIDE SEQUENCE</scope>
</reference>